<dbReference type="Pfam" id="PF08447">
    <property type="entry name" value="PAS_3"/>
    <property type="match status" value="2"/>
</dbReference>
<dbReference type="FunFam" id="3.30.565.10:FF:000006">
    <property type="entry name" value="Sensor histidine kinase WalK"/>
    <property type="match status" value="1"/>
</dbReference>
<evidence type="ECO:0000259" key="11">
    <source>
        <dbReference type="PROSITE" id="PS50109"/>
    </source>
</evidence>
<reference evidence="14 15" key="1">
    <citation type="submission" date="2014-07" db="EMBL/GenBank/DDBJ databases">
        <title>Tepidicaulis marinum gen. nov., sp. nov., a novel marine bacterium denitrifying nitrate to nitrous oxide strictly under microaerobic conditions.</title>
        <authorList>
            <person name="Takeuchi M."/>
            <person name="Yamagishi T."/>
            <person name="Kamagata Y."/>
            <person name="Oshima K."/>
            <person name="Hattori M."/>
            <person name="Katayama T."/>
            <person name="Hanada S."/>
            <person name="Tamaki H."/>
            <person name="Marumo K."/>
            <person name="Maeda H."/>
            <person name="Nedachi M."/>
            <person name="Iwasaki W."/>
            <person name="Suwa Y."/>
            <person name="Sakata S."/>
        </authorList>
    </citation>
    <scope>NUCLEOTIDE SEQUENCE [LARGE SCALE GENOMIC DNA]</scope>
    <source>
        <strain evidence="14 15">MA2</strain>
    </source>
</reference>
<keyword evidence="7 14" id="KW-0418">Kinase</keyword>
<dbReference type="FunFam" id="1.10.287.130:FF:000038">
    <property type="entry name" value="Sensory transduction histidine kinase"/>
    <property type="match status" value="1"/>
</dbReference>
<dbReference type="Pfam" id="PF08448">
    <property type="entry name" value="PAS_4"/>
    <property type="match status" value="1"/>
</dbReference>
<dbReference type="GO" id="GO:0005524">
    <property type="term" value="F:ATP binding"/>
    <property type="evidence" value="ECO:0007669"/>
    <property type="project" value="UniProtKB-KW"/>
</dbReference>
<dbReference type="NCBIfam" id="TIGR00229">
    <property type="entry name" value="sensory_box"/>
    <property type="match status" value="3"/>
</dbReference>
<dbReference type="eggNOG" id="COG5002">
    <property type="taxonomic scope" value="Bacteria"/>
</dbReference>
<evidence type="ECO:0000256" key="10">
    <source>
        <dbReference type="ARBA" id="ARBA00023136"/>
    </source>
</evidence>
<dbReference type="CDD" id="cd00130">
    <property type="entry name" value="PAS"/>
    <property type="match status" value="3"/>
</dbReference>
<dbReference type="SMART" id="SM00387">
    <property type="entry name" value="HATPase_c"/>
    <property type="match status" value="1"/>
</dbReference>
<evidence type="ECO:0000256" key="7">
    <source>
        <dbReference type="ARBA" id="ARBA00022777"/>
    </source>
</evidence>
<protein>
    <recommendedName>
        <fullName evidence="3">histidine kinase</fullName>
        <ecNumber evidence="3">2.7.13.3</ecNumber>
    </recommendedName>
</protein>
<dbReference type="Pfam" id="PF00512">
    <property type="entry name" value="HisKA"/>
    <property type="match status" value="1"/>
</dbReference>
<dbReference type="Gene3D" id="3.30.450.20">
    <property type="entry name" value="PAS domain"/>
    <property type="match status" value="3"/>
</dbReference>
<dbReference type="InterPro" id="IPR000700">
    <property type="entry name" value="PAS-assoc_C"/>
</dbReference>
<keyword evidence="9" id="KW-0902">Two-component regulatory system</keyword>
<dbReference type="InterPro" id="IPR003594">
    <property type="entry name" value="HATPase_dom"/>
</dbReference>
<keyword evidence="4" id="KW-0597">Phosphoprotein</keyword>
<proteinExistence type="predicted"/>
<dbReference type="SUPFAM" id="SSF47384">
    <property type="entry name" value="Homodimeric domain of signal transducing histidine kinase"/>
    <property type="match status" value="1"/>
</dbReference>
<dbReference type="GO" id="GO:0016020">
    <property type="term" value="C:membrane"/>
    <property type="evidence" value="ECO:0007669"/>
    <property type="project" value="UniProtKB-SubCell"/>
</dbReference>
<name>A0A081BAA8_9HYPH</name>
<dbReference type="InterPro" id="IPR013656">
    <property type="entry name" value="PAS_4"/>
</dbReference>
<dbReference type="SMART" id="SM00091">
    <property type="entry name" value="PAS"/>
    <property type="match status" value="3"/>
</dbReference>
<dbReference type="Pfam" id="PF02518">
    <property type="entry name" value="HATPase_c"/>
    <property type="match status" value="1"/>
</dbReference>
<keyword evidence="5" id="KW-0808">Transferase</keyword>
<dbReference type="CDD" id="cd16922">
    <property type="entry name" value="HATPase_EvgS-ArcB-TorS-like"/>
    <property type="match status" value="1"/>
</dbReference>
<dbReference type="InterPro" id="IPR036890">
    <property type="entry name" value="HATPase_C_sf"/>
</dbReference>
<dbReference type="PROSITE" id="PS50113">
    <property type="entry name" value="PAC"/>
    <property type="match status" value="1"/>
</dbReference>
<comment type="subcellular location">
    <subcellularLocation>
        <location evidence="2">Membrane</location>
    </subcellularLocation>
</comment>
<dbReference type="SMART" id="SM00388">
    <property type="entry name" value="HisKA"/>
    <property type="match status" value="1"/>
</dbReference>
<evidence type="ECO:0000256" key="9">
    <source>
        <dbReference type="ARBA" id="ARBA00023012"/>
    </source>
</evidence>
<evidence type="ECO:0000256" key="8">
    <source>
        <dbReference type="ARBA" id="ARBA00022840"/>
    </source>
</evidence>
<keyword evidence="15" id="KW-1185">Reference proteome</keyword>
<comment type="caution">
    <text evidence="14">The sequence shown here is derived from an EMBL/GenBank/DDBJ whole genome shotgun (WGS) entry which is preliminary data.</text>
</comment>
<sequence length="624" mass="69793">MANSGDVCTILDEDGVIRYHSPAIAEILGYPQNAGLGVAVADIVHKDDRKKIETRIQECLATPHSTFIERFRLRHANGQWHWLEGRARNLMHEPNIQGLLIVSRDVNELVRLRDHIEHIESEAQIALWRWEKGNPAPFWTPTLARMFGYEKPPYFADGRWNIHLIHPEDRESSLAQYQAAAEEKRAWFVRQRMLCADGTYRYFDIHTYYESDLTGEVVAAAGVITDATDMVGKEEALLRNEQQNQLIAQHAIDMIARHAPSGALTFISPSVERTLGFTPEEAVQHNILAKVHPDDRASFFAGLEEMTKSDKSVTLTFRLPHKNGHYVWLETTLQPLRDTKSGKLHEVLAISRDVSERKRYESELLRARERAEAASRTKSQFLANMSHELRTPLNAIIGFSDIIRQQLFGPIENEKYREYIDLIHDSGSLLLELISDILDMSKIEAGKMQLHMQSTSITDLAEASIRIISARAEEKGQNVTLTIHPVVEETPFVCDERAVKQILLNLLSNAVKFTPEGGNIAVEVVREGSSIAIEVADSGIGIPQEQLPRLTRPFEQVASESHISHEGSGLGLALVKALTDLHGGKLSIESEEGAGTKVRVTLPLAPTGQLDLLEELGISVPASD</sequence>
<evidence type="ECO:0000256" key="2">
    <source>
        <dbReference type="ARBA" id="ARBA00004370"/>
    </source>
</evidence>
<dbReference type="EC" id="2.7.13.3" evidence="3"/>
<dbReference type="SUPFAM" id="SSF55785">
    <property type="entry name" value="PYP-like sensor domain (PAS domain)"/>
    <property type="match status" value="3"/>
</dbReference>
<organism evidence="14 15">
    <name type="scientific">Tepidicaulis marinus</name>
    <dbReference type="NCBI Taxonomy" id="1333998"/>
    <lineage>
        <taxon>Bacteria</taxon>
        <taxon>Pseudomonadati</taxon>
        <taxon>Pseudomonadota</taxon>
        <taxon>Alphaproteobacteria</taxon>
        <taxon>Hyphomicrobiales</taxon>
        <taxon>Parvibaculaceae</taxon>
        <taxon>Tepidicaulis</taxon>
    </lineage>
</organism>
<dbReference type="InterPro" id="IPR004358">
    <property type="entry name" value="Sig_transdc_His_kin-like_C"/>
</dbReference>
<evidence type="ECO:0000256" key="1">
    <source>
        <dbReference type="ARBA" id="ARBA00000085"/>
    </source>
</evidence>
<dbReference type="Gene3D" id="1.10.287.130">
    <property type="match status" value="1"/>
</dbReference>
<dbReference type="AlphaFoldDB" id="A0A081BAA8"/>
<keyword evidence="10" id="KW-0472">Membrane</keyword>
<evidence type="ECO:0000256" key="6">
    <source>
        <dbReference type="ARBA" id="ARBA00022741"/>
    </source>
</evidence>
<feature type="domain" description="PAS" evidence="12">
    <location>
        <begin position="1"/>
        <end position="63"/>
    </location>
</feature>
<dbReference type="PANTHER" id="PTHR43711">
    <property type="entry name" value="TWO-COMPONENT HISTIDINE KINASE"/>
    <property type="match status" value="1"/>
</dbReference>
<dbReference type="InterPro" id="IPR050736">
    <property type="entry name" value="Sensor_HK_Regulatory"/>
</dbReference>
<keyword evidence="8" id="KW-0067">ATP-binding</keyword>
<feature type="domain" description="PAS" evidence="12">
    <location>
        <begin position="138"/>
        <end position="184"/>
    </location>
</feature>
<dbReference type="InterPro" id="IPR005467">
    <property type="entry name" value="His_kinase_dom"/>
</dbReference>
<evidence type="ECO:0000313" key="15">
    <source>
        <dbReference type="Proteomes" id="UP000028702"/>
    </source>
</evidence>
<dbReference type="PRINTS" id="PR00344">
    <property type="entry name" value="BCTRLSENSOR"/>
</dbReference>
<dbReference type="Gene3D" id="3.30.565.10">
    <property type="entry name" value="Histidine kinase-like ATPase, C-terminal domain"/>
    <property type="match status" value="1"/>
</dbReference>
<accession>A0A081BAA8</accession>
<dbReference type="InterPro" id="IPR036097">
    <property type="entry name" value="HisK_dim/P_sf"/>
</dbReference>
<evidence type="ECO:0000259" key="12">
    <source>
        <dbReference type="PROSITE" id="PS50112"/>
    </source>
</evidence>
<dbReference type="InterPro" id="IPR003661">
    <property type="entry name" value="HisK_dim/P_dom"/>
</dbReference>
<dbReference type="InterPro" id="IPR013655">
    <property type="entry name" value="PAS_fold_3"/>
</dbReference>
<dbReference type="SUPFAM" id="SSF55874">
    <property type="entry name" value="ATPase domain of HSP90 chaperone/DNA topoisomerase II/histidine kinase"/>
    <property type="match status" value="1"/>
</dbReference>
<dbReference type="InterPro" id="IPR000014">
    <property type="entry name" value="PAS"/>
</dbReference>
<dbReference type="InterPro" id="IPR035965">
    <property type="entry name" value="PAS-like_dom_sf"/>
</dbReference>
<gene>
    <name evidence="14" type="ORF">M2A_1475</name>
</gene>
<dbReference type="CDD" id="cd00082">
    <property type="entry name" value="HisKA"/>
    <property type="match status" value="1"/>
</dbReference>
<dbReference type="STRING" id="1333998.M2A_1475"/>
<dbReference type="PROSITE" id="PS50109">
    <property type="entry name" value="HIS_KIN"/>
    <property type="match status" value="1"/>
</dbReference>
<evidence type="ECO:0000256" key="5">
    <source>
        <dbReference type="ARBA" id="ARBA00022679"/>
    </source>
</evidence>
<dbReference type="EMBL" id="BBIO01000006">
    <property type="protein sequence ID" value="GAK44976.1"/>
    <property type="molecule type" value="Genomic_DNA"/>
</dbReference>
<evidence type="ECO:0000256" key="4">
    <source>
        <dbReference type="ARBA" id="ARBA00022553"/>
    </source>
</evidence>
<dbReference type="PANTHER" id="PTHR43711:SF1">
    <property type="entry name" value="HISTIDINE KINASE 1"/>
    <property type="match status" value="1"/>
</dbReference>
<dbReference type="GO" id="GO:0000155">
    <property type="term" value="F:phosphorelay sensor kinase activity"/>
    <property type="evidence" value="ECO:0007669"/>
    <property type="project" value="InterPro"/>
</dbReference>
<evidence type="ECO:0000313" key="14">
    <source>
        <dbReference type="EMBL" id="GAK44976.1"/>
    </source>
</evidence>
<dbReference type="PROSITE" id="PS50112">
    <property type="entry name" value="PAS"/>
    <property type="match status" value="3"/>
</dbReference>
<evidence type="ECO:0000256" key="3">
    <source>
        <dbReference type="ARBA" id="ARBA00012438"/>
    </source>
</evidence>
<feature type="domain" description="PAS" evidence="12">
    <location>
        <begin position="240"/>
        <end position="310"/>
    </location>
</feature>
<dbReference type="Proteomes" id="UP000028702">
    <property type="component" value="Unassembled WGS sequence"/>
</dbReference>
<dbReference type="InterPro" id="IPR001610">
    <property type="entry name" value="PAC"/>
</dbReference>
<comment type="catalytic activity">
    <reaction evidence="1">
        <text>ATP + protein L-histidine = ADP + protein N-phospho-L-histidine.</text>
        <dbReference type="EC" id="2.7.13.3"/>
    </reaction>
</comment>
<feature type="domain" description="PAC" evidence="13">
    <location>
        <begin position="313"/>
        <end position="366"/>
    </location>
</feature>
<keyword evidence="6" id="KW-0547">Nucleotide-binding</keyword>
<evidence type="ECO:0000259" key="13">
    <source>
        <dbReference type="PROSITE" id="PS50113"/>
    </source>
</evidence>
<dbReference type="SMART" id="SM00086">
    <property type="entry name" value="PAC"/>
    <property type="match status" value="3"/>
</dbReference>
<feature type="domain" description="Histidine kinase" evidence="11">
    <location>
        <begin position="384"/>
        <end position="606"/>
    </location>
</feature>